<protein>
    <recommendedName>
        <fullName evidence="2">Putative Flp pilus-assembly TadG-like N-terminal domain-containing protein</fullName>
    </recommendedName>
</protein>
<evidence type="ECO:0000259" key="2">
    <source>
        <dbReference type="Pfam" id="PF13400"/>
    </source>
</evidence>
<sequence length="153" mass="15570">MRPRSGATRGRTERGATTVMLIGFAAVLLLVVAVAVDSTAAYVQRQGLDTLADGAALQGADLAAEGQEVYTQGVPVEGSLEVTADRARQAVGAYLDQVGARGRYPGLAYDVSVDATTVTVRLSAPLELPLDFPGAPAAPSVGSTGSAVVDPED</sequence>
<reference evidence="3 4" key="1">
    <citation type="submission" date="2021-05" db="EMBL/GenBank/DDBJ databases">
        <title>Complete genome of Nocardioides aquaticus KCTC 9944T isolated from meromictic and hypersaline Ekho Lake, Antarctica.</title>
        <authorList>
            <person name="Hwang K."/>
            <person name="Kim K.M."/>
            <person name="Choe H."/>
        </authorList>
    </citation>
    <scope>NUCLEOTIDE SEQUENCE [LARGE SCALE GENOMIC DNA]</scope>
    <source>
        <strain evidence="3 4">KCTC 9944</strain>
    </source>
</reference>
<accession>A0ABX8ELJ1</accession>
<proteinExistence type="predicted"/>
<keyword evidence="4" id="KW-1185">Reference proteome</keyword>
<feature type="region of interest" description="Disordered" evidence="1">
    <location>
        <begin position="133"/>
        <end position="153"/>
    </location>
</feature>
<evidence type="ECO:0000313" key="4">
    <source>
        <dbReference type="Proteomes" id="UP000679307"/>
    </source>
</evidence>
<feature type="domain" description="Putative Flp pilus-assembly TadG-like N-terminal" evidence="2">
    <location>
        <begin position="15"/>
        <end position="60"/>
    </location>
</feature>
<gene>
    <name evidence="3" type="ORF">ENKNEFLB_03532</name>
</gene>
<evidence type="ECO:0000313" key="3">
    <source>
        <dbReference type="EMBL" id="QVT81124.1"/>
    </source>
</evidence>
<organism evidence="3 4">
    <name type="scientific">Nocardioides aquaticus</name>
    <dbReference type="NCBI Taxonomy" id="160826"/>
    <lineage>
        <taxon>Bacteria</taxon>
        <taxon>Bacillati</taxon>
        <taxon>Actinomycetota</taxon>
        <taxon>Actinomycetes</taxon>
        <taxon>Propionibacteriales</taxon>
        <taxon>Nocardioidaceae</taxon>
        <taxon>Nocardioides</taxon>
    </lineage>
</organism>
<dbReference type="Pfam" id="PF13400">
    <property type="entry name" value="Tad"/>
    <property type="match status" value="1"/>
</dbReference>
<dbReference type="Proteomes" id="UP000679307">
    <property type="component" value="Chromosome"/>
</dbReference>
<dbReference type="EMBL" id="CP075371">
    <property type="protein sequence ID" value="QVT81124.1"/>
    <property type="molecule type" value="Genomic_DNA"/>
</dbReference>
<name>A0ABX8ELJ1_9ACTN</name>
<dbReference type="RefSeq" id="WP_246535640.1">
    <property type="nucleotide sequence ID" value="NZ_BAAAHS010000176.1"/>
</dbReference>
<evidence type="ECO:0000256" key="1">
    <source>
        <dbReference type="SAM" id="MobiDB-lite"/>
    </source>
</evidence>
<dbReference type="InterPro" id="IPR028087">
    <property type="entry name" value="Tad_N"/>
</dbReference>